<evidence type="ECO:0000313" key="2">
    <source>
        <dbReference type="Proteomes" id="UP001159363"/>
    </source>
</evidence>
<name>A0ABQ9HP49_9NEOP</name>
<gene>
    <name evidence="1" type="ORF">PR048_012363</name>
</gene>
<reference evidence="1 2" key="1">
    <citation type="submission" date="2023-02" db="EMBL/GenBank/DDBJ databases">
        <title>LHISI_Scaffold_Assembly.</title>
        <authorList>
            <person name="Stuart O.P."/>
            <person name="Cleave R."/>
            <person name="Magrath M.J.L."/>
            <person name="Mikheyev A.S."/>
        </authorList>
    </citation>
    <scope>NUCLEOTIDE SEQUENCE [LARGE SCALE GENOMIC DNA]</scope>
    <source>
        <strain evidence="1">Daus_M_001</strain>
        <tissue evidence="1">Leg muscle</tissue>
    </source>
</reference>
<keyword evidence="2" id="KW-1185">Reference proteome</keyword>
<dbReference type="EMBL" id="JARBHB010000004">
    <property type="protein sequence ID" value="KAJ8886154.1"/>
    <property type="molecule type" value="Genomic_DNA"/>
</dbReference>
<proteinExistence type="predicted"/>
<organism evidence="1 2">
    <name type="scientific">Dryococelus australis</name>
    <dbReference type="NCBI Taxonomy" id="614101"/>
    <lineage>
        <taxon>Eukaryota</taxon>
        <taxon>Metazoa</taxon>
        <taxon>Ecdysozoa</taxon>
        <taxon>Arthropoda</taxon>
        <taxon>Hexapoda</taxon>
        <taxon>Insecta</taxon>
        <taxon>Pterygota</taxon>
        <taxon>Neoptera</taxon>
        <taxon>Polyneoptera</taxon>
        <taxon>Phasmatodea</taxon>
        <taxon>Verophasmatodea</taxon>
        <taxon>Anareolatae</taxon>
        <taxon>Phasmatidae</taxon>
        <taxon>Eurycanthinae</taxon>
        <taxon>Dryococelus</taxon>
    </lineage>
</organism>
<comment type="caution">
    <text evidence="1">The sequence shown here is derived from an EMBL/GenBank/DDBJ whole genome shotgun (WGS) entry which is preliminary data.</text>
</comment>
<sequence length="90" mass="10422">MSAKNCKWVRQFKEGWEDVQDCLCLGRPSVIDGDIVNVVDNVIPGTRQFNIFTLAVYFPHVSRRVLYKTVIGKTWVSHLTPDLKQQSLEW</sequence>
<dbReference type="Proteomes" id="UP001159363">
    <property type="component" value="Chromosome X"/>
</dbReference>
<accession>A0ABQ9HP49</accession>
<evidence type="ECO:0000313" key="1">
    <source>
        <dbReference type="EMBL" id="KAJ8886154.1"/>
    </source>
</evidence>
<protein>
    <submittedName>
        <fullName evidence="1">Uncharacterized protein</fullName>
    </submittedName>
</protein>